<protein>
    <recommendedName>
        <fullName evidence="1">UPF0225 protein RAMLITH_20105</fullName>
    </recommendedName>
</protein>
<proteinExistence type="inferred from homology"/>
<accession>A0A7X6DJ55</accession>
<comment type="similarity">
    <text evidence="1">Belongs to the UPF0225 family.</text>
</comment>
<dbReference type="InterPro" id="IPR048469">
    <property type="entry name" value="YchJ-like_M"/>
</dbReference>
<comment type="caution">
    <text evidence="3">The sequence shown here is derived from an EMBL/GenBank/DDBJ whole genome shotgun (WGS) entry which is preliminary data.</text>
</comment>
<evidence type="ECO:0000313" key="3">
    <source>
        <dbReference type="EMBL" id="NKE68132.1"/>
    </source>
</evidence>
<evidence type="ECO:0000313" key="4">
    <source>
        <dbReference type="Proteomes" id="UP000521868"/>
    </source>
</evidence>
<dbReference type="EMBL" id="VTOX01000009">
    <property type="protein sequence ID" value="NKE68132.1"/>
    <property type="molecule type" value="Genomic_DNA"/>
</dbReference>
<dbReference type="AlphaFoldDB" id="A0A7X6DJ55"/>
<dbReference type="HAMAP" id="MF_00612">
    <property type="entry name" value="UPF0225"/>
    <property type="match status" value="1"/>
</dbReference>
<dbReference type="Pfam" id="PF17775">
    <property type="entry name" value="YchJ_M-like"/>
    <property type="match status" value="1"/>
</dbReference>
<name>A0A7X6DJ55_9BURK</name>
<dbReference type="SUPFAM" id="SSF54427">
    <property type="entry name" value="NTF2-like"/>
    <property type="match status" value="1"/>
</dbReference>
<dbReference type="InterPro" id="IPR032710">
    <property type="entry name" value="NTF2-like_dom_sf"/>
</dbReference>
<feature type="domain" description="YchJ-like middle NTF2-like" evidence="2">
    <location>
        <begin position="39"/>
        <end position="132"/>
    </location>
</feature>
<organism evidence="3 4">
    <name type="scientific">Ramlibacter lithotrophicus</name>
    <dbReference type="NCBI Taxonomy" id="2606681"/>
    <lineage>
        <taxon>Bacteria</taxon>
        <taxon>Pseudomonadati</taxon>
        <taxon>Pseudomonadota</taxon>
        <taxon>Betaproteobacteria</taxon>
        <taxon>Burkholderiales</taxon>
        <taxon>Comamonadaceae</taxon>
        <taxon>Ramlibacter</taxon>
    </lineage>
</organism>
<evidence type="ECO:0000259" key="2">
    <source>
        <dbReference type="Pfam" id="PF17775"/>
    </source>
</evidence>
<evidence type="ECO:0000256" key="1">
    <source>
        <dbReference type="HAMAP-Rule" id="MF_00612"/>
    </source>
</evidence>
<gene>
    <name evidence="3" type="ORF">RAMLITH_20105</name>
</gene>
<dbReference type="Gene3D" id="3.10.450.50">
    <property type="match status" value="1"/>
</dbReference>
<reference evidence="3 4" key="1">
    <citation type="journal article" date="2020" name="Nature">
        <title>Bacterial chemolithoautotrophy via manganese oxidation.</title>
        <authorList>
            <person name="Yu H."/>
            <person name="Leadbetter J.R."/>
        </authorList>
    </citation>
    <scope>NUCLEOTIDE SEQUENCE [LARGE SCALE GENOMIC DNA]</scope>
    <source>
        <strain evidence="3 4">RBP-1</strain>
    </source>
</reference>
<dbReference type="InterPro" id="IPR023006">
    <property type="entry name" value="YchJ-like"/>
</dbReference>
<dbReference type="RefSeq" id="WP_168109262.1">
    <property type="nucleotide sequence ID" value="NZ_VTOX01000009.1"/>
</dbReference>
<dbReference type="Proteomes" id="UP000521868">
    <property type="component" value="Unassembled WGS sequence"/>
</dbReference>
<keyword evidence="4" id="KW-1185">Reference proteome</keyword>
<sequence>MKQGAAPDCPCGRTDGRGRPLAYAQCCGRWIDADAAAPDAESLMRSRYTAFARGDERYLLATWHASTRPAQLGLEPGVKWLGLEVRSHRVVDASHAVVEFVARSRLHGRADRLHETSRFVREADGRWYYVDGVVSGAAAHRPS</sequence>